<dbReference type="GO" id="GO:0070478">
    <property type="term" value="P:nuclear-transcribed mRNA catabolic process, 3'-5' exonucleolytic nonsense-mediated decay"/>
    <property type="evidence" value="ECO:0007669"/>
    <property type="project" value="TreeGrafter"/>
</dbReference>
<dbReference type="SUPFAM" id="SSF52540">
    <property type="entry name" value="P-loop containing nucleoside triphosphate hydrolases"/>
    <property type="match status" value="2"/>
</dbReference>
<dbReference type="InterPro" id="IPR050699">
    <property type="entry name" value="RNA-DNA_Helicase"/>
</dbReference>
<dbReference type="SMART" id="SM00487">
    <property type="entry name" value="DEXDc"/>
    <property type="match status" value="1"/>
</dbReference>
<reference evidence="8" key="1">
    <citation type="submission" date="2014-11" db="EMBL/GenBank/DDBJ databases">
        <authorList>
            <person name="Otto D Thomas"/>
            <person name="Naeem Raeece"/>
        </authorList>
    </citation>
    <scope>NUCLEOTIDE SEQUENCE</scope>
</reference>
<dbReference type="PANTHER" id="PTHR12131">
    <property type="entry name" value="ATP-DEPENDENT RNA AND DNA HELICASE"/>
    <property type="match status" value="1"/>
</dbReference>
<name>A0A0G4GQY3_9ALVE</name>
<dbReference type="PROSITE" id="PS51192">
    <property type="entry name" value="HELICASE_ATP_BIND_1"/>
    <property type="match status" value="1"/>
</dbReference>
<feature type="region of interest" description="Disordered" evidence="5">
    <location>
        <begin position="986"/>
        <end position="1024"/>
    </location>
</feature>
<evidence type="ECO:0000256" key="4">
    <source>
        <dbReference type="ARBA" id="ARBA00022840"/>
    </source>
</evidence>
<protein>
    <recommendedName>
        <fullName evidence="9">Helicase ATP-binding domain-containing protein</fullName>
    </recommendedName>
</protein>
<evidence type="ECO:0000259" key="6">
    <source>
        <dbReference type="PROSITE" id="PS51192"/>
    </source>
</evidence>
<evidence type="ECO:0000256" key="3">
    <source>
        <dbReference type="ARBA" id="ARBA00022806"/>
    </source>
</evidence>
<feature type="domain" description="Helicase C-terminal" evidence="7">
    <location>
        <begin position="561"/>
        <end position="762"/>
    </location>
</feature>
<dbReference type="EMBL" id="CDMZ01001456">
    <property type="protein sequence ID" value="CEM32870.1"/>
    <property type="molecule type" value="Genomic_DNA"/>
</dbReference>
<feature type="compositionally biased region" description="Polar residues" evidence="5">
    <location>
        <begin position="991"/>
        <end position="1008"/>
    </location>
</feature>
<dbReference type="GO" id="GO:0016787">
    <property type="term" value="F:hydrolase activity"/>
    <property type="evidence" value="ECO:0007669"/>
    <property type="project" value="UniProtKB-KW"/>
</dbReference>
<dbReference type="GO" id="GO:0055087">
    <property type="term" value="C:Ski complex"/>
    <property type="evidence" value="ECO:0007669"/>
    <property type="project" value="TreeGrafter"/>
</dbReference>
<feature type="compositionally biased region" description="Basic and acidic residues" evidence="5">
    <location>
        <begin position="78"/>
        <end position="88"/>
    </location>
</feature>
<feature type="domain" description="Helicase ATP-binding" evidence="6">
    <location>
        <begin position="203"/>
        <end position="362"/>
    </location>
</feature>
<dbReference type="InterPro" id="IPR001650">
    <property type="entry name" value="Helicase_C-like"/>
</dbReference>
<gene>
    <name evidence="8" type="ORF">Cvel_22986</name>
</gene>
<dbReference type="InterPro" id="IPR014001">
    <property type="entry name" value="Helicase_ATP-bd"/>
</dbReference>
<evidence type="ECO:0008006" key="9">
    <source>
        <dbReference type="Google" id="ProtNLM"/>
    </source>
</evidence>
<feature type="compositionally biased region" description="Pro residues" evidence="5">
    <location>
        <begin position="114"/>
        <end position="123"/>
    </location>
</feature>
<proteinExistence type="predicted"/>
<keyword evidence="3" id="KW-0347">Helicase</keyword>
<dbReference type="CDD" id="cd18795">
    <property type="entry name" value="SF2_C_Ski2"/>
    <property type="match status" value="1"/>
</dbReference>
<feature type="compositionally biased region" description="Acidic residues" evidence="5">
    <location>
        <begin position="90"/>
        <end position="110"/>
    </location>
</feature>
<dbReference type="GO" id="GO:0003676">
    <property type="term" value="F:nucleic acid binding"/>
    <property type="evidence" value="ECO:0007669"/>
    <property type="project" value="InterPro"/>
</dbReference>
<dbReference type="SMART" id="SM00490">
    <property type="entry name" value="HELICc"/>
    <property type="match status" value="1"/>
</dbReference>
<dbReference type="AlphaFoldDB" id="A0A0G4GQY3"/>
<keyword evidence="1" id="KW-0547">Nucleotide-binding</keyword>
<dbReference type="PROSITE" id="PS51194">
    <property type="entry name" value="HELICASE_CTER"/>
    <property type="match status" value="1"/>
</dbReference>
<dbReference type="Gene3D" id="3.40.50.300">
    <property type="entry name" value="P-loop containing nucleotide triphosphate hydrolases"/>
    <property type="match status" value="2"/>
</dbReference>
<keyword evidence="4" id="KW-0067">ATP-binding</keyword>
<evidence type="ECO:0000256" key="5">
    <source>
        <dbReference type="SAM" id="MobiDB-lite"/>
    </source>
</evidence>
<evidence type="ECO:0000256" key="2">
    <source>
        <dbReference type="ARBA" id="ARBA00022801"/>
    </source>
</evidence>
<keyword evidence="2" id="KW-0378">Hydrolase</keyword>
<sequence>MVSFSFTLRPTSRVKQMKRLSGRLYGPSVSDSLTDVVGVSSLSHRAAFPFFPGAATSRLANGHITLLWLAEGGDAEIGEEKEGEKQPEGEQQESDEGDEGDAENENEETALFDLPPPPPPPTSPFLVPSEMDERNPLAAGLLPDFEDASSRPSVEAIRQIGARPEVVDLIYNAFTSTNDREYHKEVLAALYPFELDDFQQESLDALLKDENVIVAAPTGSGKTVVGELAMWRALAMGKRVIYTSPLKALSNQKFADFCRLFGEDRVGLLTGDTAIRPEAPVTVMTTEVYRNILYSPAEERLSNSQTVIFDEFHYINDPWRGSVWEESVINCPSEIQMVGLSATMANPQDLKDWLEEVHGKTRLILSEHRPVPLRYHLSMAQGLVPLFEDPDAGPGGASWLESLEKSVRNLEKQQQEGEKKKGTEGEVTEAEPLFESSARQVRRALRAEVGPGSQKSEESKTVEAIQQAKKAMKVPALNPKFLDIRRAVIKRLLKHNKGGRYPVSRYGKLDTLTLIRMLRDDADFAEALGVRETGGRLTRRQVEEISEKIDMDRVVLREIPSYDRVITQLSKAESLPAIFFVFSRAGCDQLSEKLGDNVNLLSATERAEVMKRLKAFAARNPGLMIESWRVQTMKRGISSHHAGLLPIIKVFIEELFNAGLIRVLFATETLAAGVNMPCRTAVLTKMDKYSDAGRVRLSASELLQMAGRAGRRGKDSSGTVVMVRSEDVDEKTAGKLLLQPVKEIRSQFSIGYGFVANVLRDRDPDTSRVLIEKSFAVFMQRRKTAAGKKMMMEPTDARRRAGEILEDVTRRGVSLNDLQSYIALIHQQQADRHWLEVRAQMQEQNQAIAFAAALPDARIGSGVCLRTGEKGALLGPVDFSTLKEEEEPRPRLRKVYAVLLPGGRVEGFTGRQVTSLDPRDAAGLDSELAQKAREILETRLQSEMAGDIPEVDARTGGTAYGEASAEEKLEDITAWIKTGRGRWRLHVPGPNTKSVSLSQSETEMSSDQRGSESESEGEGVEGKRTFRELTLADVLEEYASFMEDLKGPEADAEMERVKRGMEEREEAMKKSVVATHGDRDELTDLAREYAVMQELAKRGTRSANQRAREKLEQDFDVAFKQDPWEQFTRVARVLELWGGLKDWSPKPFGRLV</sequence>
<dbReference type="Pfam" id="PF00270">
    <property type="entry name" value="DEAD"/>
    <property type="match status" value="1"/>
</dbReference>
<feature type="region of interest" description="Disordered" evidence="5">
    <location>
        <begin position="408"/>
        <end position="434"/>
    </location>
</feature>
<feature type="compositionally biased region" description="Basic and acidic residues" evidence="5">
    <location>
        <begin position="408"/>
        <end position="424"/>
    </location>
</feature>
<dbReference type="InterPro" id="IPR011545">
    <property type="entry name" value="DEAD/DEAH_box_helicase_dom"/>
</dbReference>
<organism evidence="8">
    <name type="scientific">Chromera velia CCMP2878</name>
    <dbReference type="NCBI Taxonomy" id="1169474"/>
    <lineage>
        <taxon>Eukaryota</taxon>
        <taxon>Sar</taxon>
        <taxon>Alveolata</taxon>
        <taxon>Colpodellida</taxon>
        <taxon>Chromeraceae</taxon>
        <taxon>Chromera</taxon>
    </lineage>
</organism>
<evidence type="ECO:0000256" key="1">
    <source>
        <dbReference type="ARBA" id="ARBA00022741"/>
    </source>
</evidence>
<accession>A0A0G4GQY3</accession>
<dbReference type="Pfam" id="PF00271">
    <property type="entry name" value="Helicase_C"/>
    <property type="match status" value="1"/>
</dbReference>
<feature type="non-terminal residue" evidence="8">
    <location>
        <position position="1152"/>
    </location>
</feature>
<evidence type="ECO:0000259" key="7">
    <source>
        <dbReference type="PROSITE" id="PS51194"/>
    </source>
</evidence>
<evidence type="ECO:0000313" key="8">
    <source>
        <dbReference type="EMBL" id="CEM32870.1"/>
    </source>
</evidence>
<dbReference type="GO" id="GO:0005524">
    <property type="term" value="F:ATP binding"/>
    <property type="evidence" value="ECO:0007669"/>
    <property type="project" value="UniProtKB-KW"/>
</dbReference>
<dbReference type="GO" id="GO:0004386">
    <property type="term" value="F:helicase activity"/>
    <property type="evidence" value="ECO:0007669"/>
    <property type="project" value="UniProtKB-KW"/>
</dbReference>
<dbReference type="PANTHER" id="PTHR12131:SF1">
    <property type="entry name" value="ATP-DEPENDENT RNA HELICASE SUPV3L1, MITOCHONDRIAL-RELATED"/>
    <property type="match status" value="1"/>
</dbReference>
<dbReference type="InterPro" id="IPR027417">
    <property type="entry name" value="P-loop_NTPase"/>
</dbReference>
<feature type="region of interest" description="Disordered" evidence="5">
    <location>
        <begin position="78"/>
        <end position="130"/>
    </location>
</feature>